<accession>A0ABN8R6Y5</accession>
<evidence type="ECO:0000313" key="2">
    <source>
        <dbReference type="Proteomes" id="UP001159405"/>
    </source>
</evidence>
<reference evidence="1 2" key="1">
    <citation type="submission" date="2022-05" db="EMBL/GenBank/DDBJ databases">
        <authorList>
            <consortium name="Genoscope - CEA"/>
            <person name="William W."/>
        </authorList>
    </citation>
    <scope>NUCLEOTIDE SEQUENCE [LARGE SCALE GENOMIC DNA]</scope>
</reference>
<name>A0ABN8R6Y5_9CNID</name>
<dbReference type="Proteomes" id="UP001159405">
    <property type="component" value="Unassembled WGS sequence"/>
</dbReference>
<proteinExistence type="predicted"/>
<comment type="caution">
    <text evidence="1">The sequence shown here is derived from an EMBL/GenBank/DDBJ whole genome shotgun (WGS) entry which is preliminary data.</text>
</comment>
<gene>
    <name evidence="1" type="ORF">PLOB_00015754</name>
</gene>
<feature type="non-terminal residue" evidence="1">
    <location>
        <position position="1"/>
    </location>
</feature>
<organism evidence="1 2">
    <name type="scientific">Porites lobata</name>
    <dbReference type="NCBI Taxonomy" id="104759"/>
    <lineage>
        <taxon>Eukaryota</taxon>
        <taxon>Metazoa</taxon>
        <taxon>Cnidaria</taxon>
        <taxon>Anthozoa</taxon>
        <taxon>Hexacorallia</taxon>
        <taxon>Scleractinia</taxon>
        <taxon>Fungiina</taxon>
        <taxon>Poritidae</taxon>
        <taxon>Porites</taxon>
    </lineage>
</organism>
<sequence length="112" mass="13079">LFDKRTLITIINYLVFSKLLYCSSVWANTTKKNIELSQTVQNFAAWIVSGMRKFDHVTPMLKQDRLHIPLCKTAAGQRAFTFRGQKLWNSLPDEFQSITNLDVFKVKIKQHF</sequence>
<protein>
    <submittedName>
        <fullName evidence="1">Uncharacterized protein</fullName>
    </submittedName>
</protein>
<evidence type="ECO:0000313" key="1">
    <source>
        <dbReference type="EMBL" id="CAH3175104.1"/>
    </source>
</evidence>
<keyword evidence="2" id="KW-1185">Reference proteome</keyword>
<dbReference type="EMBL" id="CALNXK010000197">
    <property type="protein sequence ID" value="CAH3175104.1"/>
    <property type="molecule type" value="Genomic_DNA"/>
</dbReference>